<evidence type="ECO:0000256" key="3">
    <source>
        <dbReference type="ARBA" id="ARBA00022669"/>
    </source>
</evidence>
<evidence type="ECO:0000259" key="6">
    <source>
        <dbReference type="Pfam" id="PF03067"/>
    </source>
</evidence>
<dbReference type="InterPro" id="IPR041029">
    <property type="entry name" value="GbpA_2"/>
</dbReference>
<sequence>MNVDVCIKRGFIMGVLAFALIPSETLAHGYVMKPESRSYACKLNKNAQCGTIIYEPQSLEGGNNFPQAGPADGKIASAGLSQFAQLNQQSPTRWSKSNITNGSYDFVWYNTTMHATKSWRYFITKNGWNPNVPLARSAFELTPFCLVNGYGRQPASQVTHRCQIPGDRSGHHVILAIWDVADTVNAFYNTIDVNIGSSTSVPPSTAVPTIWTDIGDINPIDDLNINDRVKTRVFDENGENSRLHTEIIIRSIEQGARQIWPRLLAEAINKQHTALRAGIQNSQGQIIPSNGKNDVFTSAQSGIRRVEIKLERAIENITEPPVSPQPPTQPPVTPQPPTEVPIPPTQPPVSPQPPTEVPIPPTQPPVSPQPPTEIPTPPTQPPVTPQPPTEVPTPPTQPPVTPQPPTEVPTPPTQPPVSPQPPTEVPIPPTQPSSTYHYVYPENIAKYKAGTRVLGSDGQVYQCKRFPYSGWCTIPAHQYVPATGSHWQDAWILVK</sequence>
<evidence type="ECO:0000256" key="1">
    <source>
        <dbReference type="ARBA" id="ARBA00004613"/>
    </source>
</evidence>
<keyword evidence="2" id="KW-0964">Secreted</keyword>
<dbReference type="STRING" id="1789224.BFG52_12640"/>
<gene>
    <name evidence="8" type="ORF">BFG52_12640</name>
</gene>
<protein>
    <recommendedName>
        <fullName evidence="10">Chitin-binding protein</fullName>
    </recommendedName>
</protein>
<dbReference type="Pfam" id="PF18416">
    <property type="entry name" value="GbpA_2"/>
    <property type="match status" value="1"/>
</dbReference>
<evidence type="ECO:0000313" key="9">
    <source>
        <dbReference type="Proteomes" id="UP000093391"/>
    </source>
</evidence>
<feature type="compositionally biased region" description="Pro residues" evidence="5">
    <location>
        <begin position="321"/>
        <end position="431"/>
    </location>
</feature>
<feature type="domain" description="Chitin-binding type-4" evidence="6">
    <location>
        <begin position="28"/>
        <end position="193"/>
    </location>
</feature>
<dbReference type="Gene3D" id="3.30.70.2150">
    <property type="match status" value="1"/>
</dbReference>
<dbReference type="SUPFAM" id="SSF81296">
    <property type="entry name" value="E set domains"/>
    <property type="match status" value="1"/>
</dbReference>
<dbReference type="CDD" id="cd21177">
    <property type="entry name" value="LPMO_AA10"/>
    <property type="match status" value="1"/>
</dbReference>
<keyword evidence="3" id="KW-0147">Chitin-binding</keyword>
<dbReference type="PANTHER" id="PTHR34823:SF1">
    <property type="entry name" value="CHITIN-BINDING TYPE-4 DOMAIN-CONTAINING PROTEIN"/>
    <property type="match status" value="1"/>
</dbReference>
<dbReference type="FunFam" id="2.70.50.50:FF:000001">
    <property type="entry name" value="Chitin-binding protein"/>
    <property type="match status" value="1"/>
</dbReference>
<proteinExistence type="predicted"/>
<comment type="subcellular location">
    <subcellularLocation>
        <location evidence="1">Secreted</location>
    </subcellularLocation>
</comment>
<dbReference type="Gene3D" id="2.70.50.50">
    <property type="entry name" value="chitin-binding protein cbp21"/>
    <property type="match status" value="1"/>
</dbReference>
<dbReference type="SMR" id="A0A1B2M1P0"/>
<name>A0A1B2M1P0_9GAMM</name>
<dbReference type="PRINTS" id="PR01217">
    <property type="entry name" value="PRICHEXTENSN"/>
</dbReference>
<dbReference type="GO" id="GO:0005576">
    <property type="term" value="C:extracellular region"/>
    <property type="evidence" value="ECO:0007669"/>
    <property type="project" value="UniProtKB-SubCell"/>
</dbReference>
<dbReference type="Pfam" id="PF03067">
    <property type="entry name" value="LPMO_10"/>
    <property type="match status" value="1"/>
</dbReference>
<organism evidence="8 9">
    <name type="scientific">Acinetobacter larvae</name>
    <dbReference type="NCBI Taxonomy" id="1789224"/>
    <lineage>
        <taxon>Bacteria</taxon>
        <taxon>Pseudomonadati</taxon>
        <taxon>Pseudomonadota</taxon>
        <taxon>Gammaproteobacteria</taxon>
        <taxon>Moraxellales</taxon>
        <taxon>Moraxellaceae</taxon>
        <taxon>Acinetobacter</taxon>
    </lineage>
</organism>
<keyword evidence="4" id="KW-0732">Signal</keyword>
<keyword evidence="9" id="KW-1185">Reference proteome</keyword>
<evidence type="ECO:0000313" key="8">
    <source>
        <dbReference type="EMBL" id="AOA59116.1"/>
    </source>
</evidence>
<feature type="region of interest" description="Disordered" evidence="5">
    <location>
        <begin position="317"/>
        <end position="434"/>
    </location>
</feature>
<evidence type="ECO:0000256" key="2">
    <source>
        <dbReference type="ARBA" id="ARBA00022525"/>
    </source>
</evidence>
<dbReference type="InterPro" id="IPR004302">
    <property type="entry name" value="Cellulose/chitin-bd_N"/>
</dbReference>
<dbReference type="AlphaFoldDB" id="A0A1B2M1P0"/>
<dbReference type="PANTHER" id="PTHR34823">
    <property type="entry name" value="GLCNAC-BINDING PROTEIN A"/>
    <property type="match status" value="1"/>
</dbReference>
<dbReference type="Proteomes" id="UP000093391">
    <property type="component" value="Chromosome"/>
</dbReference>
<feature type="domain" description="N-acetylglucosamine binding protein A" evidence="7">
    <location>
        <begin position="211"/>
        <end position="309"/>
    </location>
</feature>
<dbReference type="GO" id="GO:0008061">
    <property type="term" value="F:chitin binding"/>
    <property type="evidence" value="ECO:0007669"/>
    <property type="project" value="UniProtKB-KW"/>
</dbReference>
<dbReference type="InterPro" id="IPR014756">
    <property type="entry name" value="Ig_E-set"/>
</dbReference>
<dbReference type="KEGG" id="ala:BFG52_12640"/>
<dbReference type="RefSeq" id="WP_067556846.1">
    <property type="nucleotide sequence ID" value="NZ_CP016895.1"/>
</dbReference>
<evidence type="ECO:0000256" key="5">
    <source>
        <dbReference type="SAM" id="MobiDB-lite"/>
    </source>
</evidence>
<evidence type="ECO:0000256" key="4">
    <source>
        <dbReference type="ARBA" id="ARBA00022729"/>
    </source>
</evidence>
<dbReference type="InterPro" id="IPR051024">
    <property type="entry name" value="GlcNAc_Chitin_IntDeg"/>
</dbReference>
<accession>A0A1B2M1P0</accession>
<dbReference type="EMBL" id="CP016895">
    <property type="protein sequence ID" value="AOA59116.1"/>
    <property type="molecule type" value="Genomic_DNA"/>
</dbReference>
<evidence type="ECO:0008006" key="10">
    <source>
        <dbReference type="Google" id="ProtNLM"/>
    </source>
</evidence>
<reference evidence="8 9" key="1">
    <citation type="submission" date="2016-08" db="EMBL/GenBank/DDBJ databases">
        <authorList>
            <person name="Seilhamer J.J."/>
        </authorList>
    </citation>
    <scope>NUCLEOTIDE SEQUENCE [LARGE SCALE GENOMIC DNA]</scope>
    <source>
        <strain evidence="8 9">BRTC-1</strain>
    </source>
</reference>
<evidence type="ECO:0000259" key="7">
    <source>
        <dbReference type="Pfam" id="PF18416"/>
    </source>
</evidence>